<organism evidence="2 3">
    <name type="scientific">Rotaria magnacalcarata</name>
    <dbReference type="NCBI Taxonomy" id="392030"/>
    <lineage>
        <taxon>Eukaryota</taxon>
        <taxon>Metazoa</taxon>
        <taxon>Spiralia</taxon>
        <taxon>Gnathifera</taxon>
        <taxon>Rotifera</taxon>
        <taxon>Eurotatoria</taxon>
        <taxon>Bdelloidea</taxon>
        <taxon>Philodinida</taxon>
        <taxon>Philodinidae</taxon>
        <taxon>Rotaria</taxon>
    </lineage>
</organism>
<evidence type="ECO:0000256" key="1">
    <source>
        <dbReference type="SAM" id="Phobius"/>
    </source>
</evidence>
<keyword evidence="1" id="KW-0812">Transmembrane</keyword>
<reference evidence="2" key="1">
    <citation type="submission" date="2021-02" db="EMBL/GenBank/DDBJ databases">
        <authorList>
            <person name="Nowell W R."/>
        </authorList>
    </citation>
    <scope>NUCLEOTIDE SEQUENCE</scope>
</reference>
<evidence type="ECO:0000313" key="2">
    <source>
        <dbReference type="EMBL" id="CAF4575816.1"/>
    </source>
</evidence>
<keyword evidence="3" id="KW-1185">Reference proteome</keyword>
<feature type="transmembrane region" description="Helical" evidence="1">
    <location>
        <begin position="6"/>
        <end position="25"/>
    </location>
</feature>
<protein>
    <submittedName>
        <fullName evidence="2">Uncharacterized protein</fullName>
    </submittedName>
</protein>
<evidence type="ECO:0000313" key="3">
    <source>
        <dbReference type="Proteomes" id="UP000663866"/>
    </source>
</evidence>
<feature type="non-terminal residue" evidence="2">
    <location>
        <position position="1"/>
    </location>
</feature>
<proteinExistence type="predicted"/>
<keyword evidence="1" id="KW-1133">Transmembrane helix</keyword>
<keyword evidence="1" id="KW-0472">Membrane</keyword>
<comment type="caution">
    <text evidence="2">The sequence shown here is derived from an EMBL/GenBank/DDBJ whole genome shotgun (WGS) entry which is preliminary data.</text>
</comment>
<name>A0A821AEI8_9BILA</name>
<dbReference type="Proteomes" id="UP000663866">
    <property type="component" value="Unassembled WGS sequence"/>
</dbReference>
<sequence>MALRVPTFIITLFIIHKIFGIIKILSDQLKAKTIDFCHAQFLIKSVIAKIADLRDEHAFSLIYTDVI</sequence>
<gene>
    <name evidence="2" type="ORF">OVN521_LOCUS44237</name>
</gene>
<dbReference type="EMBL" id="CAJOBG010066479">
    <property type="protein sequence ID" value="CAF4575816.1"/>
    <property type="molecule type" value="Genomic_DNA"/>
</dbReference>
<accession>A0A821AEI8</accession>
<dbReference type="AlphaFoldDB" id="A0A821AEI8"/>